<dbReference type="SMART" id="SM00862">
    <property type="entry name" value="Trans_reg_C"/>
    <property type="match status" value="1"/>
</dbReference>
<feature type="domain" description="Bacterial transcriptional activator" evidence="6">
    <location>
        <begin position="99"/>
        <end position="243"/>
    </location>
</feature>
<dbReference type="EMBL" id="BONH01000072">
    <property type="protein sequence ID" value="GIG03128.1"/>
    <property type="molecule type" value="Genomic_DNA"/>
</dbReference>
<dbReference type="CDD" id="cd15831">
    <property type="entry name" value="BTAD"/>
    <property type="match status" value="1"/>
</dbReference>
<evidence type="ECO:0000256" key="3">
    <source>
        <dbReference type="ARBA" id="ARBA00023125"/>
    </source>
</evidence>
<evidence type="ECO:0000256" key="4">
    <source>
        <dbReference type="ARBA" id="ARBA00023163"/>
    </source>
</evidence>
<dbReference type="SUPFAM" id="SSF52540">
    <property type="entry name" value="P-loop containing nucleoside triphosphate hydrolases"/>
    <property type="match status" value="1"/>
</dbReference>
<dbReference type="GO" id="GO:0043531">
    <property type="term" value="F:ADP binding"/>
    <property type="evidence" value="ECO:0007669"/>
    <property type="project" value="InterPro"/>
</dbReference>
<evidence type="ECO:0000259" key="5">
    <source>
        <dbReference type="SMART" id="SM00862"/>
    </source>
</evidence>
<evidence type="ECO:0000259" key="6">
    <source>
        <dbReference type="SMART" id="SM01043"/>
    </source>
</evidence>
<dbReference type="AlphaFoldDB" id="A0A8J3KHN8"/>
<organism evidence="7 8">
    <name type="scientific">Catellatospora citrea</name>
    <dbReference type="NCBI Taxonomy" id="53366"/>
    <lineage>
        <taxon>Bacteria</taxon>
        <taxon>Bacillati</taxon>
        <taxon>Actinomycetota</taxon>
        <taxon>Actinomycetes</taxon>
        <taxon>Micromonosporales</taxon>
        <taxon>Micromonosporaceae</taxon>
        <taxon>Catellatospora</taxon>
    </lineage>
</organism>
<dbReference type="GO" id="GO:0000160">
    <property type="term" value="P:phosphorelay signal transduction system"/>
    <property type="evidence" value="ECO:0007669"/>
    <property type="project" value="InterPro"/>
</dbReference>
<dbReference type="RefSeq" id="WP_120319092.1">
    <property type="nucleotide sequence ID" value="NZ_BONH01000072.1"/>
</dbReference>
<dbReference type="InterPro" id="IPR011990">
    <property type="entry name" value="TPR-like_helical_dom_sf"/>
</dbReference>
<dbReference type="PANTHER" id="PTHR35807">
    <property type="entry name" value="TRANSCRIPTIONAL REGULATOR REDD-RELATED"/>
    <property type="match status" value="1"/>
</dbReference>
<feature type="domain" description="OmpR/PhoB-type" evidence="5">
    <location>
        <begin position="19"/>
        <end position="92"/>
    </location>
</feature>
<evidence type="ECO:0000313" key="8">
    <source>
        <dbReference type="Proteomes" id="UP000659904"/>
    </source>
</evidence>
<evidence type="ECO:0000256" key="1">
    <source>
        <dbReference type="ARBA" id="ARBA00005820"/>
    </source>
</evidence>
<dbReference type="InterPro" id="IPR001867">
    <property type="entry name" value="OmpR/PhoB-type_DNA-bd"/>
</dbReference>
<dbReference type="SUPFAM" id="SSF48452">
    <property type="entry name" value="TPR-like"/>
    <property type="match status" value="1"/>
</dbReference>
<reference evidence="7 8" key="1">
    <citation type="submission" date="2021-01" db="EMBL/GenBank/DDBJ databases">
        <title>Whole genome shotgun sequence of Catellatospora citrea NBRC 14495.</title>
        <authorList>
            <person name="Komaki H."/>
            <person name="Tamura T."/>
        </authorList>
    </citation>
    <scope>NUCLEOTIDE SEQUENCE [LARGE SCALE GENOMIC DNA]</scope>
    <source>
        <strain evidence="7 8">NBRC 14495</strain>
    </source>
</reference>
<name>A0A8J3KHN8_9ACTN</name>
<dbReference type="InterPro" id="IPR051677">
    <property type="entry name" value="AfsR-DnrI-RedD_regulator"/>
</dbReference>
<dbReference type="SMART" id="SM01043">
    <property type="entry name" value="BTAD"/>
    <property type="match status" value="1"/>
</dbReference>
<dbReference type="Pfam" id="PF03704">
    <property type="entry name" value="BTAD"/>
    <property type="match status" value="1"/>
</dbReference>
<keyword evidence="2" id="KW-0805">Transcription regulation</keyword>
<keyword evidence="8" id="KW-1185">Reference proteome</keyword>
<sequence length="611" mass="64162">MPHPTRICVLGPVRAWAGGLEIDLGSPQQRATFALLLLSEGEVSIETLVDGIWGASPPRTAVSTARTYVYRLRTALRSAGVSIRSVGGGYSLSVPDEAVDVRIFRRDVVAARTLLANGDEPAATDRLSAAIGLGAGTPLMGVPGPFAESQRTSLLQARLTAHEELLALTIERGEGADAALTLAGLVEENPLRERIRGLHMWALYRSGRQADAITSYHDARRRLADELGVDPGPALQGMYRRILDADPMLQVRAPALAAPTPAGSAAVPAQLPAPALDFTGRNGLLATLTELIRPGAVIGVTGMAGAGKTALAVQAAHAARDRFPDGQLYVSLADDDGKPVPAGDALTFLLHSVGVPASAVPTETAQRAALWRSTVAGRRLLVVIDDAVAGDAVTELIPAAPGSATVVTSQRRLAEVPVTCWEDVGAMEPDDAVALIRTTAASAADVVDPTALARIAAACSYLPIALRMVGARLAARAHWDRHALAQYVWDCSAAWVSSGEAERGATARIQRSYLRLPETTAHALRVVGAADLTDITVGEVAGPLNVTEHAAAYELEELVQLHLVEAVTCGRYRLPPVVRQFLRASAGSVMAEYPGGRSDGSNSCRTMIVSM</sequence>
<evidence type="ECO:0000313" key="7">
    <source>
        <dbReference type="EMBL" id="GIG03128.1"/>
    </source>
</evidence>
<protein>
    <recommendedName>
        <fullName evidence="9">DNA-binding SARP family transcriptional activator</fullName>
    </recommendedName>
</protein>
<dbReference type="SUPFAM" id="SSF46894">
    <property type="entry name" value="C-terminal effector domain of the bipartite response regulators"/>
    <property type="match status" value="1"/>
</dbReference>
<gene>
    <name evidence="7" type="ORF">Cci01nite_82210</name>
</gene>
<dbReference type="InterPro" id="IPR027417">
    <property type="entry name" value="P-loop_NTPase"/>
</dbReference>
<dbReference type="GO" id="GO:0006355">
    <property type="term" value="P:regulation of DNA-templated transcription"/>
    <property type="evidence" value="ECO:0007669"/>
    <property type="project" value="InterPro"/>
</dbReference>
<dbReference type="Gene3D" id="1.25.40.10">
    <property type="entry name" value="Tetratricopeptide repeat domain"/>
    <property type="match status" value="1"/>
</dbReference>
<evidence type="ECO:0000256" key="2">
    <source>
        <dbReference type="ARBA" id="ARBA00023015"/>
    </source>
</evidence>
<evidence type="ECO:0008006" key="9">
    <source>
        <dbReference type="Google" id="ProtNLM"/>
    </source>
</evidence>
<dbReference type="InterPro" id="IPR016032">
    <property type="entry name" value="Sig_transdc_resp-reg_C-effctor"/>
</dbReference>
<keyword evidence="4" id="KW-0804">Transcription</keyword>
<dbReference type="Gene3D" id="3.40.50.300">
    <property type="entry name" value="P-loop containing nucleotide triphosphate hydrolases"/>
    <property type="match status" value="1"/>
</dbReference>
<dbReference type="GO" id="GO:0003677">
    <property type="term" value="F:DNA binding"/>
    <property type="evidence" value="ECO:0007669"/>
    <property type="project" value="UniProtKB-KW"/>
</dbReference>
<accession>A0A8J3KHN8</accession>
<dbReference type="InterPro" id="IPR005158">
    <property type="entry name" value="BTAD"/>
</dbReference>
<comment type="similarity">
    <text evidence="1">Belongs to the AfsR/DnrI/RedD regulatory family.</text>
</comment>
<dbReference type="InterPro" id="IPR036388">
    <property type="entry name" value="WH-like_DNA-bd_sf"/>
</dbReference>
<dbReference type="PANTHER" id="PTHR35807:SF1">
    <property type="entry name" value="TRANSCRIPTIONAL REGULATOR REDD"/>
    <property type="match status" value="1"/>
</dbReference>
<dbReference type="Gene3D" id="1.10.10.10">
    <property type="entry name" value="Winged helix-like DNA-binding domain superfamily/Winged helix DNA-binding domain"/>
    <property type="match status" value="1"/>
</dbReference>
<keyword evidence="3" id="KW-0238">DNA-binding</keyword>
<dbReference type="PRINTS" id="PR00364">
    <property type="entry name" value="DISEASERSIST"/>
</dbReference>
<dbReference type="Proteomes" id="UP000659904">
    <property type="component" value="Unassembled WGS sequence"/>
</dbReference>
<comment type="caution">
    <text evidence="7">The sequence shown here is derived from an EMBL/GenBank/DDBJ whole genome shotgun (WGS) entry which is preliminary data.</text>
</comment>
<proteinExistence type="inferred from homology"/>